<accession>A0A432MKZ7</accession>
<feature type="domain" description="Rhodanese" evidence="1">
    <location>
        <begin position="21"/>
        <end position="117"/>
    </location>
</feature>
<dbReference type="AlphaFoldDB" id="A0A432MKZ7"/>
<dbReference type="Pfam" id="PF00581">
    <property type="entry name" value="Rhodanese"/>
    <property type="match status" value="1"/>
</dbReference>
<comment type="caution">
    <text evidence="2">The sequence shown here is derived from an EMBL/GenBank/DDBJ whole genome shotgun (WGS) entry which is preliminary data.</text>
</comment>
<evidence type="ECO:0000259" key="1">
    <source>
        <dbReference type="PROSITE" id="PS50206"/>
    </source>
</evidence>
<dbReference type="SMART" id="SM00450">
    <property type="entry name" value="RHOD"/>
    <property type="match status" value="1"/>
</dbReference>
<dbReference type="SUPFAM" id="SSF52821">
    <property type="entry name" value="Rhodanese/Cell cycle control phosphatase"/>
    <property type="match status" value="1"/>
</dbReference>
<proteinExistence type="predicted"/>
<dbReference type="GO" id="GO:0016740">
    <property type="term" value="F:transferase activity"/>
    <property type="evidence" value="ECO:0007669"/>
    <property type="project" value="UniProtKB-KW"/>
</dbReference>
<dbReference type="PANTHER" id="PTHR43031">
    <property type="entry name" value="FAD-DEPENDENT OXIDOREDUCTASE"/>
    <property type="match status" value="1"/>
</dbReference>
<reference evidence="2 3" key="1">
    <citation type="submission" date="2018-12" db="EMBL/GenBank/DDBJ databases">
        <authorList>
            <person name="Toschakov S.V."/>
        </authorList>
    </citation>
    <scope>NUCLEOTIDE SEQUENCE [LARGE SCALE GENOMIC DNA]</scope>
    <source>
        <strain evidence="2 3">GM2012</strain>
    </source>
</reference>
<dbReference type="InterPro" id="IPR036873">
    <property type="entry name" value="Rhodanese-like_dom_sf"/>
</dbReference>
<dbReference type="InterPro" id="IPR001763">
    <property type="entry name" value="Rhodanese-like_dom"/>
</dbReference>
<gene>
    <name evidence="2" type="ORF">TsocGM_10360</name>
</gene>
<dbReference type="OrthoDB" id="9800872at2"/>
<evidence type="ECO:0000313" key="2">
    <source>
        <dbReference type="EMBL" id="RUL87758.1"/>
    </source>
</evidence>
<name>A0A432MKZ7_9BACT</name>
<sequence>MIPTTDVRRWPPEELRRRLDASEPLVVLDVREPEERLLSAIPLPPSVLDLHVPIGHVPERLDALREVVAGRPLVIYCHHGVRSLATARWLADRGMADVVNLEGGIDAWSTAVDPGVPRY</sequence>
<dbReference type="RefSeq" id="WP_126725245.1">
    <property type="nucleotide sequence ID" value="NZ_RYZH01000017.1"/>
</dbReference>
<dbReference type="EMBL" id="RYZH01000017">
    <property type="protein sequence ID" value="RUL87758.1"/>
    <property type="molecule type" value="Genomic_DNA"/>
</dbReference>
<organism evidence="2 3">
    <name type="scientific">Tautonia sociabilis</name>
    <dbReference type="NCBI Taxonomy" id="2080755"/>
    <lineage>
        <taxon>Bacteria</taxon>
        <taxon>Pseudomonadati</taxon>
        <taxon>Planctomycetota</taxon>
        <taxon>Planctomycetia</taxon>
        <taxon>Isosphaerales</taxon>
        <taxon>Isosphaeraceae</taxon>
        <taxon>Tautonia</taxon>
    </lineage>
</organism>
<dbReference type="PANTHER" id="PTHR43031:SF17">
    <property type="entry name" value="SULFURTRANSFERASE YTWF-RELATED"/>
    <property type="match status" value="1"/>
</dbReference>
<keyword evidence="2" id="KW-0808">Transferase</keyword>
<dbReference type="Proteomes" id="UP000280296">
    <property type="component" value="Unassembled WGS sequence"/>
</dbReference>
<keyword evidence="3" id="KW-1185">Reference proteome</keyword>
<evidence type="ECO:0000313" key="3">
    <source>
        <dbReference type="Proteomes" id="UP000280296"/>
    </source>
</evidence>
<dbReference type="Gene3D" id="3.40.250.10">
    <property type="entry name" value="Rhodanese-like domain"/>
    <property type="match status" value="1"/>
</dbReference>
<dbReference type="InterPro" id="IPR050229">
    <property type="entry name" value="GlpE_sulfurtransferase"/>
</dbReference>
<reference evidence="2 3" key="2">
    <citation type="submission" date="2019-01" db="EMBL/GenBank/DDBJ databases">
        <title>Tautonia sociabilis, a novel thermotolerant planctomycete of Isosphaeraceae family, isolated from a 4000 m deep subterranean habitat.</title>
        <authorList>
            <person name="Kovaleva O.L."/>
            <person name="Elcheninov A.G."/>
            <person name="Van Heerden E."/>
            <person name="Toshchakov S.V."/>
            <person name="Novikov A."/>
            <person name="Bonch-Osmolovskaya E.A."/>
            <person name="Kublanov I.V."/>
        </authorList>
    </citation>
    <scope>NUCLEOTIDE SEQUENCE [LARGE SCALE GENOMIC DNA]</scope>
    <source>
        <strain evidence="2 3">GM2012</strain>
    </source>
</reference>
<dbReference type="PROSITE" id="PS50206">
    <property type="entry name" value="RHODANESE_3"/>
    <property type="match status" value="1"/>
</dbReference>
<protein>
    <submittedName>
        <fullName evidence="2">Sulfurtransferase</fullName>
    </submittedName>
</protein>